<evidence type="ECO:0000256" key="2">
    <source>
        <dbReference type="ARBA" id="ARBA00023163"/>
    </source>
</evidence>
<dbReference type="AlphaFoldDB" id="A0A3L6RI28"/>
<dbReference type="Proteomes" id="UP000275267">
    <property type="component" value="Unassembled WGS sequence"/>
</dbReference>
<name>A0A3L6RI28_PANMI</name>
<accession>A0A3L6RI28</accession>
<keyword evidence="1" id="KW-0805">Transcription regulation</keyword>
<comment type="caution">
    <text evidence="3">The sequence shown here is derived from an EMBL/GenBank/DDBJ whole genome shotgun (WGS) entry which is preliminary data.</text>
</comment>
<reference evidence="4" key="1">
    <citation type="journal article" date="2019" name="Nat. Commun.">
        <title>The genome of broomcorn millet.</title>
        <authorList>
            <person name="Zou C."/>
            <person name="Miki D."/>
            <person name="Li D."/>
            <person name="Tang Q."/>
            <person name="Xiao L."/>
            <person name="Rajput S."/>
            <person name="Deng P."/>
            <person name="Jia W."/>
            <person name="Huang R."/>
            <person name="Zhang M."/>
            <person name="Sun Y."/>
            <person name="Hu J."/>
            <person name="Fu X."/>
            <person name="Schnable P.S."/>
            <person name="Li F."/>
            <person name="Zhang H."/>
            <person name="Feng B."/>
            <person name="Zhu X."/>
            <person name="Liu R."/>
            <person name="Schnable J.C."/>
            <person name="Zhu J.-K."/>
            <person name="Zhang H."/>
        </authorList>
    </citation>
    <scope>NUCLEOTIDE SEQUENCE [LARGE SCALE GENOMIC DNA]</scope>
</reference>
<proteinExistence type="predicted"/>
<organism evidence="3 4">
    <name type="scientific">Panicum miliaceum</name>
    <name type="common">Proso millet</name>
    <name type="synonym">Broomcorn millet</name>
    <dbReference type="NCBI Taxonomy" id="4540"/>
    <lineage>
        <taxon>Eukaryota</taxon>
        <taxon>Viridiplantae</taxon>
        <taxon>Streptophyta</taxon>
        <taxon>Embryophyta</taxon>
        <taxon>Tracheophyta</taxon>
        <taxon>Spermatophyta</taxon>
        <taxon>Magnoliopsida</taxon>
        <taxon>Liliopsida</taxon>
        <taxon>Poales</taxon>
        <taxon>Poaceae</taxon>
        <taxon>PACMAD clade</taxon>
        <taxon>Panicoideae</taxon>
        <taxon>Panicodae</taxon>
        <taxon>Paniceae</taxon>
        <taxon>Panicinae</taxon>
        <taxon>Panicum</taxon>
        <taxon>Panicum sect. Panicum</taxon>
    </lineage>
</organism>
<evidence type="ECO:0000313" key="3">
    <source>
        <dbReference type="EMBL" id="RLN04063.1"/>
    </source>
</evidence>
<dbReference type="EMBL" id="PQIB02000008">
    <property type="protein sequence ID" value="RLN04063.1"/>
    <property type="molecule type" value="Genomic_DNA"/>
</dbReference>
<keyword evidence="4" id="KW-1185">Reference proteome</keyword>
<sequence length="114" mass="12382">MQDITQRRPDATTLKVTALVSTATQHHLELQLVHENLSNFAAQTRIPFQFSVFNLDAVELLAVAGAEAIAVHLPAGSVPSSIHLVKRLGAKLVVSADRSEHVVDLRVKMPLGTR</sequence>
<gene>
    <name evidence="3" type="ORF">C2845_PM13G00860</name>
</gene>
<protein>
    <submittedName>
        <fullName evidence="3">Uncharacterized protein</fullName>
    </submittedName>
</protein>
<dbReference type="InterPro" id="IPR005202">
    <property type="entry name" value="TF_GRAS"/>
</dbReference>
<dbReference type="STRING" id="4540.A0A3L6RI28"/>
<dbReference type="Pfam" id="PF03514">
    <property type="entry name" value="GRAS"/>
    <property type="match status" value="1"/>
</dbReference>
<evidence type="ECO:0000313" key="4">
    <source>
        <dbReference type="Proteomes" id="UP000275267"/>
    </source>
</evidence>
<keyword evidence="2" id="KW-0804">Transcription</keyword>
<evidence type="ECO:0000256" key="1">
    <source>
        <dbReference type="ARBA" id="ARBA00023015"/>
    </source>
</evidence>